<evidence type="ECO:0000313" key="4">
    <source>
        <dbReference type="Proteomes" id="UP000694843"/>
    </source>
</evidence>
<dbReference type="OrthoDB" id="8195605at2759"/>
<dbReference type="OMA" id="HASHATM"/>
<organism evidence="4 5">
    <name type="scientific">Hyalella azteca</name>
    <name type="common">Amphipod</name>
    <dbReference type="NCBI Taxonomy" id="294128"/>
    <lineage>
        <taxon>Eukaryota</taxon>
        <taxon>Metazoa</taxon>
        <taxon>Ecdysozoa</taxon>
        <taxon>Arthropoda</taxon>
        <taxon>Crustacea</taxon>
        <taxon>Multicrustacea</taxon>
        <taxon>Malacostraca</taxon>
        <taxon>Eumalacostraca</taxon>
        <taxon>Peracarida</taxon>
        <taxon>Amphipoda</taxon>
        <taxon>Senticaudata</taxon>
        <taxon>Talitrida</taxon>
        <taxon>Talitroidea</taxon>
        <taxon>Hyalellidae</taxon>
        <taxon>Hyalella</taxon>
    </lineage>
</organism>
<dbReference type="Gene3D" id="1.10.10.60">
    <property type="entry name" value="Homeodomain-like"/>
    <property type="match status" value="1"/>
</dbReference>
<feature type="compositionally biased region" description="Polar residues" evidence="1">
    <location>
        <begin position="738"/>
        <end position="747"/>
    </location>
</feature>
<dbReference type="AlphaFoldDB" id="A0A8B7NK77"/>
<feature type="region of interest" description="Disordered" evidence="1">
    <location>
        <begin position="508"/>
        <end position="542"/>
    </location>
</feature>
<reference evidence="5" key="1">
    <citation type="submission" date="2025-08" db="UniProtKB">
        <authorList>
            <consortium name="RefSeq"/>
        </authorList>
    </citation>
    <scope>IDENTIFICATION</scope>
    <source>
        <tissue evidence="5">Whole organism</tissue>
    </source>
</reference>
<feature type="region of interest" description="Disordered" evidence="1">
    <location>
        <begin position="410"/>
        <end position="490"/>
    </location>
</feature>
<dbReference type="Pfam" id="PF03184">
    <property type="entry name" value="DDE_1"/>
    <property type="match status" value="1"/>
</dbReference>
<proteinExistence type="predicted"/>
<sequence>MSPRRVATMPYKKSLLESAVKAVMAGSLSTKQAARVYGVSMASISTQLRRKGFSIRRKRGPVSLGQVDQQVLEWLQLMSEIGCYSLRNQLGDILREAFERLGLRDRLMSKMTPQQLTMKFLQRNPSVPGHFIDSKDPGIIITPEDLDTWLAKQEEHIRSTYNFEIADFLVESNAGNVFCCFEVGSVFQSAKNAYSRLIYRPKVEGTLMLSLYCCQSADGSFLKPVVIVKNTQVSKTTMDTENEECHLFYSRHGKMDCETAMLWMQLIDEEIDPKKNDKPLVIYLDQFIRPLSLATLDFCRHREIILYYLPGHYPSVRLPFGMDVFYNLNGEYDSILASDDAKFNGSSREITLGLLMDAWRQMVAANASTTEFHDFGILPLDLSAMKSLVETIVPITMTPSAEIADNSNAENSLTEPAAVPQTPTSQPDVSESCQRRVPPSHRSSSADTRAACRAGKSYKEASDSDERQQLSSQEEASSQSHSNLSDSKESVLNETNLKIKIRRSNATSNDFCVEPGTNGGNNSQLQENLPLPSNQASGTENSSSCKQCCSDRRKALNSGVVEGLFYALKRIEASLRADTLHLYKTRYLSPYLKDHRPTEPSFTMWCEIMKCLEMGPEAVHQDYIMSRNMRKFHPPMDSDKTLPSEQNPVPCVAPGLSKESGAKASRTLGQSGNCGNCDHHKSMTSQHNFDPVSVGDPSHSMMAPNSQKPNDVHASHATMQQYPRSVDANKNDENNNNLQLLSHEPSSYNGHELPSNVGFNSRIEVHSLSNRLNWASGIPSRSDRQNPQNFTHPSALPISYQVYDDHAAPVMVERQIMNPTGVPPVKTSDVNGVGDQRFSSGNEAAAFAQSQVLHQRGEESVVYDHAPGADARNIQRMKVQKFNVGLQGPQLEHQTSSQLVQFQQPQPNLQTTFLATQQSFYPEPTNHQLRFPNQPHASHFQEQVNYQQNTQHIQHQAAAKLYTEHLAATPSSTAFPTPSTPYNLTSTPKNIPMSHAGQLMNSALVADTYKTVPSLGATQPSDSSVHAGLTRASSDIHNRVSAANFNVDGSFRGSATKPHGGAAMFETSQLAGVAVDSKSSLLPMQYGMVPSTGVCAGQNSNVIATHRSIRTLYSQEPGPIRVETYNAASNAYPTLQQQQQSFASYQDYLNASASYSRVNLMPVAVPTSEQVSSASSYTNL</sequence>
<gene>
    <name evidence="5" type="primary">LOC108671088</name>
</gene>
<feature type="domain" description="DDE-1" evidence="2">
    <location>
        <begin position="211"/>
        <end position="334"/>
    </location>
</feature>
<dbReference type="KEGG" id="hazt:108671088"/>
<feature type="compositionally biased region" description="Low complexity" evidence="1">
    <location>
        <begin position="469"/>
        <end position="482"/>
    </location>
</feature>
<dbReference type="Pfam" id="PF05225">
    <property type="entry name" value="HTH_psq"/>
    <property type="match status" value="1"/>
</dbReference>
<dbReference type="RefSeq" id="XP_018014057.1">
    <property type="nucleotide sequence ID" value="XM_018158568.2"/>
</dbReference>
<dbReference type="InterPro" id="IPR007889">
    <property type="entry name" value="HTH_Psq"/>
</dbReference>
<keyword evidence="4" id="KW-1185">Reference proteome</keyword>
<feature type="compositionally biased region" description="Polar residues" evidence="1">
    <location>
        <begin position="421"/>
        <end position="432"/>
    </location>
</feature>
<evidence type="ECO:0000259" key="2">
    <source>
        <dbReference type="Pfam" id="PF03184"/>
    </source>
</evidence>
<feature type="compositionally biased region" description="Basic and acidic residues" evidence="1">
    <location>
        <begin position="457"/>
        <end position="468"/>
    </location>
</feature>
<feature type="region of interest" description="Disordered" evidence="1">
    <location>
        <begin position="685"/>
        <end position="747"/>
    </location>
</feature>
<evidence type="ECO:0000259" key="3">
    <source>
        <dbReference type="Pfam" id="PF05225"/>
    </source>
</evidence>
<dbReference type="GeneID" id="108671088"/>
<name>A0A8B7NK77_HYAAZ</name>
<dbReference type="GO" id="GO:0003677">
    <property type="term" value="F:DNA binding"/>
    <property type="evidence" value="ECO:0007669"/>
    <property type="project" value="InterPro"/>
</dbReference>
<accession>A0A8B7NK77</accession>
<dbReference type="Proteomes" id="UP000694843">
    <property type="component" value="Unplaced"/>
</dbReference>
<dbReference type="InterPro" id="IPR004875">
    <property type="entry name" value="DDE_SF_endonuclease_dom"/>
</dbReference>
<feature type="compositionally biased region" description="Polar residues" evidence="1">
    <location>
        <begin position="520"/>
        <end position="542"/>
    </location>
</feature>
<evidence type="ECO:0000256" key="1">
    <source>
        <dbReference type="SAM" id="MobiDB-lite"/>
    </source>
</evidence>
<protein>
    <submittedName>
        <fullName evidence="5">Uncharacterized protein LOC108671088</fullName>
    </submittedName>
</protein>
<evidence type="ECO:0000313" key="5">
    <source>
        <dbReference type="RefSeq" id="XP_018014057.1"/>
    </source>
</evidence>
<feature type="region of interest" description="Disordered" evidence="1">
    <location>
        <begin position="636"/>
        <end position="668"/>
    </location>
</feature>
<feature type="domain" description="HTH psq-type" evidence="3">
    <location>
        <begin position="16"/>
        <end position="52"/>
    </location>
</feature>